<feature type="transmembrane region" description="Helical" evidence="6">
    <location>
        <begin position="400"/>
        <end position="418"/>
    </location>
</feature>
<feature type="transmembrane region" description="Helical" evidence="6">
    <location>
        <begin position="222"/>
        <end position="239"/>
    </location>
</feature>
<gene>
    <name evidence="7" type="ORF">GO594_09310</name>
</gene>
<feature type="transmembrane region" description="Helical" evidence="6">
    <location>
        <begin position="7"/>
        <end position="28"/>
    </location>
</feature>
<feature type="transmembrane region" description="Helical" evidence="6">
    <location>
        <begin position="183"/>
        <end position="202"/>
    </location>
</feature>
<feature type="transmembrane region" description="Helical" evidence="6">
    <location>
        <begin position="302"/>
        <end position="322"/>
    </location>
</feature>
<reference evidence="7 8" key="1">
    <citation type="submission" date="2019-12" db="EMBL/GenBank/DDBJ databases">
        <title>Draft genome sequence of Pseudomonas otitidis recovered from a chicken carcass.</title>
        <authorList>
            <person name="Vieira T.R."/>
            <person name="Oliviera E.F.C."/>
            <person name="Silva N.M.V."/>
            <person name="Sambrano G.E."/>
            <person name="Cibulski S.P."/>
            <person name="Cardoso M.R.I."/>
        </authorList>
    </citation>
    <scope>NUCLEOTIDE SEQUENCE [LARGE SCALE GENOMIC DNA]</scope>
    <source>
        <strain evidence="7 8">25_K</strain>
    </source>
</reference>
<organism evidence="7 8">
    <name type="scientific">Metapseudomonas otitidis</name>
    <dbReference type="NCBI Taxonomy" id="319939"/>
    <lineage>
        <taxon>Bacteria</taxon>
        <taxon>Pseudomonadati</taxon>
        <taxon>Pseudomonadota</taxon>
        <taxon>Gammaproteobacteria</taxon>
        <taxon>Pseudomonadales</taxon>
        <taxon>Pseudomonadaceae</taxon>
        <taxon>Metapseudomonas</taxon>
    </lineage>
</organism>
<feature type="transmembrane region" description="Helical" evidence="6">
    <location>
        <begin position="259"/>
        <end position="281"/>
    </location>
</feature>
<feature type="transmembrane region" description="Helical" evidence="6">
    <location>
        <begin position="84"/>
        <end position="110"/>
    </location>
</feature>
<feature type="transmembrane region" description="Helical" evidence="6">
    <location>
        <begin position="342"/>
        <end position="361"/>
    </location>
</feature>
<dbReference type="GO" id="GO:0005886">
    <property type="term" value="C:plasma membrane"/>
    <property type="evidence" value="ECO:0007669"/>
    <property type="project" value="UniProtKB-SubCell"/>
</dbReference>
<accession>A0A7X3H6Q2</accession>
<evidence type="ECO:0000256" key="3">
    <source>
        <dbReference type="ARBA" id="ARBA00022692"/>
    </source>
</evidence>
<proteinExistence type="predicted"/>
<dbReference type="Proteomes" id="UP000461288">
    <property type="component" value="Unassembled WGS sequence"/>
</dbReference>
<dbReference type="PANTHER" id="PTHR30250:SF26">
    <property type="entry name" value="PSMA PROTEIN"/>
    <property type="match status" value="1"/>
</dbReference>
<evidence type="ECO:0000256" key="2">
    <source>
        <dbReference type="ARBA" id="ARBA00022475"/>
    </source>
</evidence>
<feature type="transmembrane region" description="Helical" evidence="6">
    <location>
        <begin position="116"/>
        <end position="136"/>
    </location>
</feature>
<feature type="transmembrane region" description="Helical" evidence="6">
    <location>
        <begin position="156"/>
        <end position="177"/>
    </location>
</feature>
<sequence length="501" mass="54849">MSVNRNLLAGLSNSAWSALVGLAAVPFYLKFLGVEAYGLIGFYITFQALLQLLDMGMTPTINREVARYSAAGVISGAGKLLHSLAIVSWGVALLIAVLVFIMAPLIGNYWLRSAQLTYSTILHSVMLIGFVLACRWPIALYQGVLIGAQRLTVSSAINMVMVTIGSFGAVAVLAYISPTIEAYFIWQALVGLFYLLAIRAAAWRVIGVGAEKYFDLKSIRSVLRFSLGVGAISISGLVLTQLDKVILSKILQLDGFGKYMLATTVASSMYILIVPIFNVVYPRFSALIAQQMFDELLLQYRSASRWLATLLFPAAMFLIILAKTLIGLWTGNELLAVDIEPLVSLLFIAYALHGVMYMPYALMLAQGEPRPMFVIYICLIGIMVPMTIGLSIIYGAVGGAFAQFSLFVLYLFLGAFVTHKHYLKGLARTWLLQDVGKPLAISVLVGISGYLAISLSQLGWFAEFLAGLMCWGSATLFCICSSRQSRSVVVECWGHFRHKKR</sequence>
<evidence type="ECO:0000256" key="5">
    <source>
        <dbReference type="ARBA" id="ARBA00023136"/>
    </source>
</evidence>
<keyword evidence="4 6" id="KW-1133">Transmembrane helix</keyword>
<dbReference type="PANTHER" id="PTHR30250">
    <property type="entry name" value="PST FAMILY PREDICTED COLANIC ACID TRANSPORTER"/>
    <property type="match status" value="1"/>
</dbReference>
<feature type="transmembrane region" description="Helical" evidence="6">
    <location>
        <begin position="34"/>
        <end position="53"/>
    </location>
</feature>
<evidence type="ECO:0000313" key="7">
    <source>
        <dbReference type="EMBL" id="MWK56172.1"/>
    </source>
</evidence>
<dbReference type="Pfam" id="PF01943">
    <property type="entry name" value="Polysacc_synt"/>
    <property type="match status" value="1"/>
</dbReference>
<comment type="caution">
    <text evidence="7">The sequence shown here is derived from an EMBL/GenBank/DDBJ whole genome shotgun (WGS) entry which is preliminary data.</text>
</comment>
<keyword evidence="3 6" id="KW-0812">Transmembrane</keyword>
<keyword evidence="2" id="KW-1003">Cell membrane</keyword>
<dbReference type="InterPro" id="IPR050833">
    <property type="entry name" value="Poly_Biosynth_Transport"/>
</dbReference>
<evidence type="ECO:0000256" key="6">
    <source>
        <dbReference type="SAM" id="Phobius"/>
    </source>
</evidence>
<feature type="transmembrane region" description="Helical" evidence="6">
    <location>
        <begin position="439"/>
        <end position="458"/>
    </location>
</feature>
<protein>
    <submittedName>
        <fullName evidence="7">Oligosaccharide flippase family protein</fullName>
    </submittedName>
</protein>
<dbReference type="RefSeq" id="WP_160480566.1">
    <property type="nucleotide sequence ID" value="NZ_WTFN01000017.1"/>
</dbReference>
<dbReference type="EMBL" id="WTFN01000017">
    <property type="protein sequence ID" value="MWK56172.1"/>
    <property type="molecule type" value="Genomic_DNA"/>
</dbReference>
<feature type="transmembrane region" description="Helical" evidence="6">
    <location>
        <begin position="373"/>
        <end position="394"/>
    </location>
</feature>
<keyword evidence="5 6" id="KW-0472">Membrane</keyword>
<comment type="subcellular location">
    <subcellularLocation>
        <location evidence="1">Cell membrane</location>
        <topology evidence="1">Multi-pass membrane protein</topology>
    </subcellularLocation>
</comment>
<dbReference type="AlphaFoldDB" id="A0A7X3H6Q2"/>
<evidence type="ECO:0000256" key="1">
    <source>
        <dbReference type="ARBA" id="ARBA00004651"/>
    </source>
</evidence>
<dbReference type="InterPro" id="IPR002797">
    <property type="entry name" value="Polysacc_synth"/>
</dbReference>
<evidence type="ECO:0000256" key="4">
    <source>
        <dbReference type="ARBA" id="ARBA00022989"/>
    </source>
</evidence>
<evidence type="ECO:0000313" key="8">
    <source>
        <dbReference type="Proteomes" id="UP000461288"/>
    </source>
</evidence>
<name>A0A7X3H6Q2_9GAMM</name>